<dbReference type="InterPro" id="IPR008916">
    <property type="entry name" value="Retrov_capsid_C"/>
</dbReference>
<keyword evidence="3 17" id="KW-0945">Host-virus interaction</keyword>
<dbReference type="PRINTS" id="PR00234">
    <property type="entry name" value="HIV1MATRIX"/>
</dbReference>
<evidence type="ECO:0000256" key="1">
    <source>
        <dbReference type="ARBA" id="ARBA00022561"/>
    </source>
</evidence>
<evidence type="ECO:0000256" key="18">
    <source>
        <dbReference type="SAM" id="MobiDB-lite"/>
    </source>
</evidence>
<dbReference type="GO" id="GO:0005198">
    <property type="term" value="F:structural molecule activity"/>
    <property type="evidence" value="ECO:0007669"/>
    <property type="project" value="InterPro"/>
</dbReference>
<keyword evidence="2 17" id="KW-1048">Host nucleus</keyword>
<feature type="region of interest" description="Disordered" evidence="18">
    <location>
        <begin position="486"/>
        <end position="527"/>
    </location>
</feature>
<feature type="domain" description="CCHC-type" evidence="19">
    <location>
        <begin position="409"/>
        <end position="424"/>
    </location>
</feature>
<keyword evidence="8" id="KW-0688">Ribosomal frameshifting</keyword>
<dbReference type="InterPro" id="IPR012344">
    <property type="entry name" value="Matrix_HIV/RSV_N"/>
</dbReference>
<evidence type="ECO:0000256" key="6">
    <source>
        <dbReference type="ARBA" id="ARBA00022723"/>
    </source>
</evidence>
<dbReference type="PANTHER" id="PTHR40389:SF2">
    <property type="entry name" value="ENDOGENOUS RETROVIRUS GROUP K MEMBER 24 GAG POLYPROTEIN-RELATED"/>
    <property type="match status" value="1"/>
</dbReference>
<organismHost>
    <name type="scientific">Cercopithecidae</name>
    <name type="common">Old World monkeys</name>
    <dbReference type="NCBI Taxonomy" id="9527"/>
</organismHost>
<organismHost>
    <name type="scientific">Pan troglodytes</name>
    <name type="common">Chimpanzee</name>
    <dbReference type="NCBI Taxonomy" id="9598"/>
</organismHost>
<dbReference type="GO" id="GO:0055036">
    <property type="term" value="C:virion membrane"/>
    <property type="evidence" value="ECO:0007669"/>
    <property type="project" value="UniProtKB-SubCell"/>
</dbReference>
<dbReference type="InterPro" id="IPR050195">
    <property type="entry name" value="Primate_lentivir_Gag_pol-like"/>
</dbReference>
<evidence type="ECO:0000256" key="13">
    <source>
        <dbReference type="ARBA" id="ARBA00023086"/>
    </source>
</evidence>
<keyword evidence="15" id="KW-0449">Lipoprotein</keyword>
<dbReference type="Pfam" id="PF00607">
    <property type="entry name" value="Gag_p24"/>
    <property type="match status" value="1"/>
</dbReference>
<evidence type="ECO:0000256" key="7">
    <source>
        <dbReference type="ARBA" id="ARBA00022737"/>
    </source>
</evidence>
<gene>
    <name evidence="20" type="primary">gag</name>
</gene>
<dbReference type="SUPFAM" id="SSF47836">
    <property type="entry name" value="Retroviral matrix proteins"/>
    <property type="match status" value="1"/>
</dbReference>
<dbReference type="GO" id="GO:0019013">
    <property type="term" value="C:viral nucleocapsid"/>
    <property type="evidence" value="ECO:0007669"/>
    <property type="project" value="UniProtKB-KW"/>
</dbReference>
<evidence type="ECO:0000256" key="14">
    <source>
        <dbReference type="ARBA" id="ARBA00023200"/>
    </source>
</evidence>
<dbReference type="InterPro" id="IPR045345">
    <property type="entry name" value="Gag_p24_C"/>
</dbReference>
<dbReference type="PROSITE" id="PS50158">
    <property type="entry name" value="ZF_CCHC"/>
    <property type="match status" value="2"/>
</dbReference>
<evidence type="ECO:0000256" key="12">
    <source>
        <dbReference type="ARBA" id="ARBA00022884"/>
    </source>
</evidence>
<keyword evidence="5" id="KW-0519">Myristate</keyword>
<evidence type="ECO:0000256" key="5">
    <source>
        <dbReference type="ARBA" id="ARBA00022707"/>
    </source>
</evidence>
<dbReference type="SUPFAM" id="SSF47943">
    <property type="entry name" value="Retrovirus capsid protein, N-terminal core domain"/>
    <property type="match status" value="1"/>
</dbReference>
<keyword evidence="9 16" id="KW-0863">Zinc-finger</keyword>
<evidence type="ECO:0000256" key="2">
    <source>
        <dbReference type="ARBA" id="ARBA00022562"/>
    </source>
</evidence>
<evidence type="ECO:0000256" key="9">
    <source>
        <dbReference type="ARBA" id="ARBA00022771"/>
    </source>
</evidence>
<name>I6LDG5_SIV</name>
<dbReference type="Proteomes" id="UP000257714">
    <property type="component" value="Segment"/>
</dbReference>
<feature type="compositionally biased region" description="Polar residues" evidence="18">
    <location>
        <begin position="489"/>
        <end position="499"/>
    </location>
</feature>
<evidence type="ECO:0000256" key="3">
    <source>
        <dbReference type="ARBA" id="ARBA00022581"/>
    </source>
</evidence>
<keyword evidence="11 17" id="KW-0946">Virion</keyword>
<dbReference type="GO" id="GO:0042025">
    <property type="term" value="C:host cell nucleus"/>
    <property type="evidence" value="ECO:0007669"/>
    <property type="project" value="UniProtKB-SubCell"/>
</dbReference>
<comment type="subcellular location">
    <subcellularLocation>
        <location evidence="17">Virion</location>
    </subcellularLocation>
    <subcellularLocation>
        <location evidence="17">Host cytoplasm</location>
    </subcellularLocation>
    <subcellularLocation>
        <location evidence="17">Host nucleus</location>
    </subcellularLocation>
</comment>
<dbReference type="GO" id="GO:0008270">
    <property type="term" value="F:zinc ion binding"/>
    <property type="evidence" value="ECO:0007669"/>
    <property type="project" value="UniProtKB-KW"/>
</dbReference>
<dbReference type="SUPFAM" id="SSF57756">
    <property type="entry name" value="Retrovirus zinc finger-like domains"/>
    <property type="match status" value="1"/>
</dbReference>
<keyword evidence="10 17" id="KW-0862">Zinc</keyword>
<dbReference type="InterPro" id="IPR010999">
    <property type="entry name" value="Retrovr_matrix"/>
</dbReference>
<evidence type="ECO:0000313" key="20">
    <source>
        <dbReference type="EMBL" id="AAW21258.1"/>
    </source>
</evidence>
<keyword evidence="14 17" id="KW-1035">Host cytoplasm</keyword>
<evidence type="ECO:0000256" key="4">
    <source>
        <dbReference type="ARBA" id="ARBA00022612"/>
    </source>
</evidence>
<dbReference type="GO" id="GO:0003723">
    <property type="term" value="F:RNA binding"/>
    <property type="evidence" value="ECO:0007669"/>
    <property type="project" value="UniProtKB-KW"/>
</dbReference>
<dbReference type="InterPro" id="IPR000071">
    <property type="entry name" value="Lentvrl_matrix_N"/>
</dbReference>
<dbReference type="SUPFAM" id="SSF47353">
    <property type="entry name" value="Retrovirus capsid dimerization domain-like"/>
    <property type="match status" value="1"/>
</dbReference>
<protein>
    <recommendedName>
        <fullName evidence="17">Gag polyprotein</fullName>
    </recommendedName>
    <component>
        <recommendedName>
            <fullName evidence="17">Matrix protein p17</fullName>
            <shortName evidence="17">MA</shortName>
        </recommendedName>
    </component>
</protein>
<sequence length="527" mass="58313">MGARHSAMLTGRALDKYEKVRLRPKGKKKYMVKHIVWASKEMERFGLSDALLETKEGCVKIIEAIYMLEPNGSEGIKSLFGIVCVLYCIHAGIDIEDTEQAKAEVRKRCHLGEKKETTEEEKVRKATVTSSGQTGNYPIIRNAQQQYQHQALSPRLLKTWIATIEEKKFAPETVALFSALAEGCIPYDINQMLNAVGEHQGAMQIIKDIINEQASEWDQMHPQIGPLPAGQLREPAGSDIAGTTSTPAEQVEWTTRAQNPVDVGAIYKRWVIMGLQRCVKMYNPVNILDVKQGPREPFKDYVDRFYRCLRAEQTDQAVKNWMTQTLLVQNANPECKAILKAMGPGATLEEMLQACQGVGGPQHKSRLMAEAMAEALKQNTQQVIAMVQQGQGGPRGRGGPRRNPPGQIRCYNCGKFGHIAKNCPAPPRQKVPPGTCYKCGKPGHIAKQCSSAQANFLGKSFLGKIPPVRGPRNFPVVQPSAPPIEPLTASWQEGTTTWTPPAKKPQETTTTRESLYPSLASLFGDDQ</sequence>
<dbReference type="Gene3D" id="1.10.375.10">
    <property type="entry name" value="Human Immunodeficiency Virus Type 1 Capsid Protein"/>
    <property type="match status" value="1"/>
</dbReference>
<dbReference type="Pfam" id="PF00540">
    <property type="entry name" value="Gag_p17"/>
    <property type="match status" value="1"/>
</dbReference>
<accession>I6LDG5</accession>
<evidence type="ECO:0000313" key="21">
    <source>
        <dbReference type="Proteomes" id="UP000257714"/>
    </source>
</evidence>
<evidence type="ECO:0000259" key="19">
    <source>
        <dbReference type="PROSITE" id="PS50158"/>
    </source>
</evidence>
<evidence type="ECO:0000256" key="8">
    <source>
        <dbReference type="ARBA" id="ARBA00022758"/>
    </source>
</evidence>
<dbReference type="Gene3D" id="1.10.1200.30">
    <property type="match status" value="1"/>
</dbReference>
<keyword evidence="7" id="KW-0677">Repeat</keyword>
<dbReference type="GO" id="GO:0030430">
    <property type="term" value="C:host cell cytoplasm"/>
    <property type="evidence" value="ECO:0007669"/>
    <property type="project" value="UniProtKB-SubCell"/>
</dbReference>
<dbReference type="Gene3D" id="1.20.5.760">
    <property type="entry name" value="Single helix bin"/>
    <property type="match status" value="1"/>
</dbReference>
<dbReference type="PANTHER" id="PTHR40389">
    <property type="entry name" value="ENDOGENOUS RETROVIRUS GROUP K MEMBER 24 GAG POLYPROTEIN-RELATED"/>
    <property type="match status" value="1"/>
</dbReference>
<evidence type="ECO:0000256" key="15">
    <source>
        <dbReference type="ARBA" id="ARBA00023288"/>
    </source>
</evidence>
<dbReference type="Pfam" id="PF00098">
    <property type="entry name" value="zf-CCHC"/>
    <property type="match status" value="2"/>
</dbReference>
<keyword evidence="1 17" id="KW-0167">Capsid protein</keyword>
<reference evidence="20 21" key="1">
    <citation type="journal article" date="2006" name="Virology">
        <title>Molecular characterization of a novel simian immunodeficiency virus lineage (SIVtal) from northern talapoins (Miopithecus ogouensis).</title>
        <authorList>
            <person name="Liegeois F."/>
            <person name="Courgnaud V."/>
            <person name="Switzer W.M."/>
            <person name="Murphy H.W."/>
            <person name="Loul S."/>
            <person name="Aghokeng A."/>
            <person name="Pourrut X."/>
            <person name="Mpoudi-Ngole E."/>
            <person name="Delaporte E."/>
            <person name="Peeters M."/>
        </authorList>
    </citation>
    <scope>NUCLEOTIDE SEQUENCE [LARGE SCALE GENOMIC DNA]</scope>
    <source>
        <strain evidence="20 21">SIVtal-00CM266</strain>
    </source>
</reference>
<dbReference type="EMBL" id="AY655744">
    <property type="protein sequence ID" value="AAW21258.1"/>
    <property type="molecule type" value="Genomic_DNA"/>
</dbReference>
<dbReference type="Pfam" id="PF19317">
    <property type="entry name" value="Gag_p24_C"/>
    <property type="match status" value="1"/>
</dbReference>
<dbReference type="Gene3D" id="1.10.150.90">
    <property type="entry name" value="Immunodeficiency lentiviruses, gag gene matrix protein p17"/>
    <property type="match status" value="1"/>
</dbReference>
<feature type="domain" description="CCHC-type" evidence="19">
    <location>
        <begin position="436"/>
        <end position="449"/>
    </location>
</feature>
<evidence type="ECO:0000256" key="17">
    <source>
        <dbReference type="RuleBase" id="RU004487"/>
    </source>
</evidence>
<organism evidence="20 21">
    <name type="scientific">Simian immunodeficiency virus</name>
    <name type="common">SIV</name>
    <dbReference type="NCBI Taxonomy" id="11723"/>
    <lineage>
        <taxon>Viruses</taxon>
        <taxon>Riboviria</taxon>
        <taxon>Pararnavirae</taxon>
        <taxon>Artverviricota</taxon>
        <taxon>Revtraviricetes</taxon>
        <taxon>Ortervirales</taxon>
        <taxon>Retroviridae</taxon>
        <taxon>Orthoretrovirinae</taxon>
        <taxon>Lentivirus</taxon>
        <taxon>Lentivirus simimdef</taxon>
    </lineage>
</organism>
<keyword evidence="13 17" id="KW-0543">Viral nucleoprotein</keyword>
<keyword evidence="6 17" id="KW-0479">Metal-binding</keyword>
<dbReference type="SMART" id="SM00343">
    <property type="entry name" value="ZnF_C2HC"/>
    <property type="match status" value="2"/>
</dbReference>
<dbReference type="GO" id="GO:0075523">
    <property type="term" value="P:viral translational frameshifting"/>
    <property type="evidence" value="ECO:0007669"/>
    <property type="project" value="UniProtKB-KW"/>
</dbReference>
<proteinExistence type="predicted"/>
<dbReference type="InterPro" id="IPR008919">
    <property type="entry name" value="Retrov_capsid_N"/>
</dbReference>
<evidence type="ECO:0000256" key="10">
    <source>
        <dbReference type="ARBA" id="ARBA00022833"/>
    </source>
</evidence>
<evidence type="ECO:0000256" key="11">
    <source>
        <dbReference type="ARBA" id="ARBA00022844"/>
    </source>
</evidence>
<dbReference type="InterPro" id="IPR036875">
    <property type="entry name" value="Znf_CCHC_sf"/>
</dbReference>
<comment type="subcellular location">
    <molecule>Matrix protein p17</molecule>
    <subcellularLocation>
        <location evidence="17">Virion membrane</location>
        <topology evidence="17">Lipid-anchor</topology>
    </subcellularLocation>
    <subcellularLocation>
        <location evidence="17">Host nucleus</location>
    </subcellularLocation>
    <subcellularLocation>
        <location evidence="17">Host cytoplasm</location>
    </subcellularLocation>
</comment>
<evidence type="ECO:0000256" key="16">
    <source>
        <dbReference type="PROSITE-ProRule" id="PRU00047"/>
    </source>
</evidence>
<keyword evidence="12 17" id="KW-0694">RNA-binding</keyword>
<keyword evidence="4" id="KW-1188">Viral release from host cell</keyword>
<dbReference type="InterPro" id="IPR001878">
    <property type="entry name" value="Znf_CCHC"/>
</dbReference>
<comment type="PTM">
    <molecule>Gag-Pol polyprotein</molecule>
    <text evidence="17">Specific enzymatic cleavages by the viral protease yield mature proteins.</text>
</comment>
<dbReference type="Gene3D" id="4.10.60.10">
    <property type="entry name" value="Zinc finger, CCHC-type"/>
    <property type="match status" value="2"/>
</dbReference>